<dbReference type="RefSeq" id="WP_146315954.1">
    <property type="nucleotide sequence ID" value="NZ_VCQV01000006.1"/>
</dbReference>
<protein>
    <submittedName>
        <fullName evidence="2">Nuclear transport factor 2 family protein</fullName>
    </submittedName>
</protein>
<dbReference type="EMBL" id="VCQV01000006">
    <property type="protein sequence ID" value="TWP37432.1"/>
    <property type="molecule type" value="Genomic_DNA"/>
</dbReference>
<dbReference type="OrthoDB" id="8229197at2"/>
<gene>
    <name evidence="2" type="ORF">FGL98_06715</name>
</gene>
<name>A0A563E5E1_9MICO</name>
<sequence>MTSGSRLGDLETVERERLRAIVEADESVLWSLHDPAFLLCSPGGTVWDRSTYVGGLCDGSVRYSRFEPVTPIEVLGDTNLAVVRYRSVIDLITPEGGGHLECWHLDTYVRAGGTGWRCRWSQATDTIKD</sequence>
<dbReference type="InterPro" id="IPR032710">
    <property type="entry name" value="NTF2-like_dom_sf"/>
</dbReference>
<dbReference type="Gene3D" id="3.10.450.50">
    <property type="match status" value="1"/>
</dbReference>
<dbReference type="InterPro" id="IPR027843">
    <property type="entry name" value="DUF4440"/>
</dbReference>
<reference evidence="2 3" key="2">
    <citation type="submission" date="2019-08" db="EMBL/GenBank/DDBJ databases">
        <title>Jejuicoccus antrihumi gen. nov., sp. nov., a new member of the family Dermacoccaceae isolated from a cave.</title>
        <authorList>
            <person name="Schumann P."/>
            <person name="Kim I.S."/>
        </authorList>
    </citation>
    <scope>NUCLEOTIDE SEQUENCE [LARGE SCALE GENOMIC DNA]</scope>
    <source>
        <strain evidence="2 3">C5-26</strain>
    </source>
</reference>
<dbReference type="Pfam" id="PF14534">
    <property type="entry name" value="DUF4440"/>
    <property type="match status" value="1"/>
</dbReference>
<dbReference type="SUPFAM" id="SSF54427">
    <property type="entry name" value="NTF2-like"/>
    <property type="match status" value="1"/>
</dbReference>
<evidence type="ECO:0000259" key="1">
    <source>
        <dbReference type="Pfam" id="PF14534"/>
    </source>
</evidence>
<evidence type="ECO:0000313" key="3">
    <source>
        <dbReference type="Proteomes" id="UP000320244"/>
    </source>
</evidence>
<evidence type="ECO:0000313" key="2">
    <source>
        <dbReference type="EMBL" id="TWP37432.1"/>
    </source>
</evidence>
<comment type="caution">
    <text evidence="2">The sequence shown here is derived from an EMBL/GenBank/DDBJ whole genome shotgun (WGS) entry which is preliminary data.</text>
</comment>
<feature type="domain" description="DUF4440" evidence="1">
    <location>
        <begin position="11"/>
        <end position="118"/>
    </location>
</feature>
<organism evidence="2 3">
    <name type="scientific">Leekyejoonella antrihumi</name>
    <dbReference type="NCBI Taxonomy" id="1660198"/>
    <lineage>
        <taxon>Bacteria</taxon>
        <taxon>Bacillati</taxon>
        <taxon>Actinomycetota</taxon>
        <taxon>Actinomycetes</taxon>
        <taxon>Micrococcales</taxon>
        <taxon>Dermacoccaceae</taxon>
        <taxon>Leekyejoonella</taxon>
    </lineage>
</organism>
<keyword evidence="3" id="KW-1185">Reference proteome</keyword>
<reference evidence="2 3" key="1">
    <citation type="submission" date="2019-05" db="EMBL/GenBank/DDBJ databases">
        <authorList>
            <person name="Lee S.D."/>
        </authorList>
    </citation>
    <scope>NUCLEOTIDE SEQUENCE [LARGE SCALE GENOMIC DNA]</scope>
    <source>
        <strain evidence="2 3">C5-26</strain>
    </source>
</reference>
<dbReference type="AlphaFoldDB" id="A0A563E5E1"/>
<accession>A0A563E5E1</accession>
<proteinExistence type="predicted"/>
<dbReference type="Proteomes" id="UP000320244">
    <property type="component" value="Unassembled WGS sequence"/>
</dbReference>